<dbReference type="InterPro" id="IPR003006">
    <property type="entry name" value="Ig/MHC_CS"/>
</dbReference>
<evidence type="ECO:0000256" key="12">
    <source>
        <dbReference type="ARBA" id="ARBA00038361"/>
    </source>
</evidence>
<dbReference type="GO" id="GO:0050728">
    <property type="term" value="P:negative regulation of inflammatory response"/>
    <property type="evidence" value="ECO:0007669"/>
    <property type="project" value="UniProtKB-ARBA"/>
</dbReference>
<evidence type="ECO:0000259" key="15">
    <source>
        <dbReference type="PROSITE" id="PS50835"/>
    </source>
</evidence>
<evidence type="ECO:0000256" key="1">
    <source>
        <dbReference type="ARBA" id="ARBA00004479"/>
    </source>
</evidence>
<dbReference type="PANTHER" id="PTHR12035">
    <property type="entry name" value="SIALIC ACID BINDING IMMUNOGLOBULIN-LIKE LECTIN"/>
    <property type="match status" value="1"/>
</dbReference>
<keyword evidence="4" id="KW-0430">Lectin</keyword>
<keyword evidence="8 14" id="KW-0472">Membrane</keyword>
<dbReference type="PANTHER" id="PTHR12035:SF138">
    <property type="entry name" value="SIALIC ACID-BINDING IG-LIKE LECTIN 9"/>
    <property type="match status" value="1"/>
</dbReference>
<feature type="compositionally biased region" description="Polar residues" evidence="13">
    <location>
        <begin position="7"/>
        <end position="16"/>
    </location>
</feature>
<dbReference type="PROSITE" id="PS50835">
    <property type="entry name" value="IG_LIKE"/>
    <property type="match status" value="2"/>
</dbReference>
<dbReference type="eggNOG" id="ENOG502S41V">
    <property type="taxonomic scope" value="Eukaryota"/>
</dbReference>
<dbReference type="AlphaFoldDB" id="A0A1U7RDF6"/>
<evidence type="ECO:0000256" key="10">
    <source>
        <dbReference type="ARBA" id="ARBA00023180"/>
    </source>
</evidence>
<reference evidence="17" key="1">
    <citation type="submission" date="2025-08" db="UniProtKB">
        <authorList>
            <consortium name="RefSeq"/>
        </authorList>
    </citation>
    <scope>IDENTIFICATION</scope>
    <source>
        <tissue evidence="17">Liver</tissue>
    </source>
</reference>
<dbReference type="GO" id="GO:0030246">
    <property type="term" value="F:carbohydrate binding"/>
    <property type="evidence" value="ECO:0007669"/>
    <property type="project" value="UniProtKB-KW"/>
</dbReference>
<feature type="transmembrane region" description="Helical" evidence="14">
    <location>
        <begin position="474"/>
        <end position="497"/>
    </location>
</feature>
<dbReference type="KEGG" id="maua:101841931"/>
<dbReference type="SMART" id="SM00409">
    <property type="entry name" value="IG"/>
    <property type="match status" value="3"/>
</dbReference>
<evidence type="ECO:0000256" key="3">
    <source>
        <dbReference type="ARBA" id="ARBA00022729"/>
    </source>
</evidence>
<evidence type="ECO:0000313" key="16">
    <source>
        <dbReference type="Proteomes" id="UP000886700"/>
    </source>
</evidence>
<evidence type="ECO:0000256" key="5">
    <source>
        <dbReference type="ARBA" id="ARBA00022737"/>
    </source>
</evidence>
<dbReference type="InterPro" id="IPR036179">
    <property type="entry name" value="Ig-like_dom_sf"/>
</dbReference>
<name>A0A1U7RDF6_MESAU</name>
<keyword evidence="6" id="KW-0130">Cell adhesion</keyword>
<evidence type="ECO:0000313" key="17">
    <source>
        <dbReference type="RefSeq" id="XP_005084860.3"/>
    </source>
</evidence>
<feature type="compositionally biased region" description="Low complexity" evidence="13">
    <location>
        <begin position="535"/>
        <end position="548"/>
    </location>
</feature>
<accession>A0A1U7RDF6</accession>
<evidence type="ECO:0000256" key="11">
    <source>
        <dbReference type="ARBA" id="ARBA00023319"/>
    </source>
</evidence>
<protein>
    <submittedName>
        <fullName evidence="17">Sialic acid-binding Ig-like lectin 12</fullName>
    </submittedName>
</protein>
<dbReference type="OrthoDB" id="10012075at2759"/>
<feature type="compositionally biased region" description="Polar residues" evidence="13">
    <location>
        <begin position="566"/>
        <end position="575"/>
    </location>
</feature>
<dbReference type="Pfam" id="PF07686">
    <property type="entry name" value="V-set"/>
    <property type="match status" value="1"/>
</dbReference>
<dbReference type="Proteomes" id="UP000886700">
    <property type="component" value="Unplaced"/>
</dbReference>
<dbReference type="FunFam" id="2.60.40.10:FF:000829">
    <property type="entry name" value="Sialic acid-binding Ig-like lectin 8"/>
    <property type="match status" value="1"/>
</dbReference>
<evidence type="ECO:0000256" key="6">
    <source>
        <dbReference type="ARBA" id="ARBA00022889"/>
    </source>
</evidence>
<comment type="subcellular location">
    <subcellularLocation>
        <location evidence="1">Membrane</location>
        <topology evidence="1">Single-pass type I membrane protein</topology>
    </subcellularLocation>
</comment>
<dbReference type="GeneID" id="101841931"/>
<dbReference type="InterPro" id="IPR003599">
    <property type="entry name" value="Ig_sub"/>
</dbReference>
<gene>
    <name evidence="17" type="primary">LOC101841931</name>
</gene>
<feature type="compositionally biased region" description="Basic residues" evidence="13">
    <location>
        <begin position="32"/>
        <end position="41"/>
    </location>
</feature>
<dbReference type="SMART" id="SM00408">
    <property type="entry name" value="IGc2"/>
    <property type="match status" value="1"/>
</dbReference>
<feature type="region of interest" description="Disordered" evidence="13">
    <location>
        <begin position="1"/>
        <end position="56"/>
    </location>
</feature>
<evidence type="ECO:0000256" key="13">
    <source>
        <dbReference type="SAM" id="MobiDB-lite"/>
    </source>
</evidence>
<evidence type="ECO:0000256" key="14">
    <source>
        <dbReference type="SAM" id="Phobius"/>
    </source>
</evidence>
<proteinExistence type="inferred from homology"/>
<evidence type="ECO:0000256" key="9">
    <source>
        <dbReference type="ARBA" id="ARBA00023157"/>
    </source>
</evidence>
<dbReference type="Gene3D" id="2.60.40.10">
    <property type="entry name" value="Immunoglobulins"/>
    <property type="match status" value="3"/>
</dbReference>
<evidence type="ECO:0000256" key="2">
    <source>
        <dbReference type="ARBA" id="ARBA00022692"/>
    </source>
</evidence>
<evidence type="ECO:0000256" key="8">
    <source>
        <dbReference type="ARBA" id="ARBA00023136"/>
    </source>
</evidence>
<keyword evidence="2 14" id="KW-0812">Transmembrane</keyword>
<feature type="region of interest" description="Disordered" evidence="13">
    <location>
        <begin position="504"/>
        <end position="584"/>
    </location>
</feature>
<dbReference type="GO" id="GO:0033691">
    <property type="term" value="F:sialic acid binding"/>
    <property type="evidence" value="ECO:0007669"/>
    <property type="project" value="TreeGrafter"/>
</dbReference>
<dbReference type="SUPFAM" id="SSF48726">
    <property type="entry name" value="Immunoglobulin"/>
    <property type="match status" value="3"/>
</dbReference>
<dbReference type="InterPro" id="IPR013783">
    <property type="entry name" value="Ig-like_fold"/>
</dbReference>
<keyword evidence="3" id="KW-0732">Signal</keyword>
<dbReference type="GO" id="GO:0007155">
    <property type="term" value="P:cell adhesion"/>
    <property type="evidence" value="ECO:0007669"/>
    <property type="project" value="UniProtKB-KW"/>
</dbReference>
<sequence>MHPPNPSRSITNSTISAPGEALGEANPFSLGRKCHSKAKASTHREKMESGPTWERQSPFFGLRSRSGWWVAGLQEARVLAVAGTEAPPPKAATVLASPLLRVGLPPGLAAPSSSEKSPDRQTSGGPVCQLDMLLLLLLWGVKGVQGGNEAKEGFTLSVEREIVVQEGLCVFVPCEFSYAREKWTDSDPVRGYWFRDGDKTDRDPPVATNNPHRSVLKRTKNRFFLIGDPQKNNCSLNIRETRKKDAGSYFFRLERGQTKFNYLWNMITLHVTALTDTPYVLIPETLEAGRPSNLTCSAPWACGSPTFSWAGTSVSLSSTNTNGSSVLTVTPQPWDHGTNLTCQVTLPGSGVTTRTTIILNVSYAPRNLTVIIYQGAGPEYIAVENCSSLPISEGQSLRLFCSTDSNPPANLSWTWDNLSLCPSKLSKPGLLELSPVHLKHGGMYTCQAQHALGSQHISLSLYLQRSATLSEMTMGAFVGAGATVLLFLFCCIVVLALRSCRRRPARPATGTPGSNALKGSVSQSPLVEHQAGGSSELLPPTAEAAPSSTEEEVHYASLNFHEMQPRNPQGTQDATEYSEIKFHK</sequence>
<organism evidence="16 17">
    <name type="scientific">Mesocricetus auratus</name>
    <name type="common">Golden hamster</name>
    <dbReference type="NCBI Taxonomy" id="10036"/>
    <lineage>
        <taxon>Eukaryota</taxon>
        <taxon>Metazoa</taxon>
        <taxon>Chordata</taxon>
        <taxon>Craniata</taxon>
        <taxon>Vertebrata</taxon>
        <taxon>Euteleostomi</taxon>
        <taxon>Mammalia</taxon>
        <taxon>Eutheria</taxon>
        <taxon>Euarchontoglires</taxon>
        <taxon>Glires</taxon>
        <taxon>Rodentia</taxon>
        <taxon>Myomorpha</taxon>
        <taxon>Muroidea</taxon>
        <taxon>Cricetidae</taxon>
        <taxon>Cricetinae</taxon>
        <taxon>Mesocricetus</taxon>
    </lineage>
</organism>
<dbReference type="InterPro" id="IPR003598">
    <property type="entry name" value="Ig_sub2"/>
</dbReference>
<dbReference type="InterPro" id="IPR051036">
    <property type="entry name" value="SIGLEC"/>
</dbReference>
<dbReference type="InterPro" id="IPR013106">
    <property type="entry name" value="Ig_V-set"/>
</dbReference>
<feature type="domain" description="Ig-like" evidence="15">
    <location>
        <begin position="278"/>
        <end position="358"/>
    </location>
</feature>
<dbReference type="RefSeq" id="XP_005084860.3">
    <property type="nucleotide sequence ID" value="XM_005084803.4"/>
</dbReference>
<dbReference type="GO" id="GO:0005886">
    <property type="term" value="C:plasma membrane"/>
    <property type="evidence" value="ECO:0007669"/>
    <property type="project" value="TreeGrafter"/>
</dbReference>
<evidence type="ECO:0000256" key="4">
    <source>
        <dbReference type="ARBA" id="ARBA00022734"/>
    </source>
</evidence>
<dbReference type="PROSITE" id="PS00290">
    <property type="entry name" value="IG_MHC"/>
    <property type="match status" value="1"/>
</dbReference>
<keyword evidence="11" id="KW-0393">Immunoglobulin domain</keyword>
<keyword evidence="7 14" id="KW-1133">Transmembrane helix</keyword>
<dbReference type="STRING" id="10036.ENSMAUP00000008520"/>
<dbReference type="Pfam" id="PF13927">
    <property type="entry name" value="Ig_3"/>
    <property type="match status" value="1"/>
</dbReference>
<evidence type="ECO:0000256" key="7">
    <source>
        <dbReference type="ARBA" id="ARBA00022989"/>
    </source>
</evidence>
<keyword evidence="5" id="KW-0677">Repeat</keyword>
<keyword evidence="16" id="KW-1185">Reference proteome</keyword>
<dbReference type="InterPro" id="IPR007110">
    <property type="entry name" value="Ig-like_dom"/>
</dbReference>
<comment type="similarity">
    <text evidence="12">Belongs to the immunoglobulin superfamily. SIGLEC (sialic acid binding Ig-like lectin) family.</text>
</comment>
<feature type="domain" description="Ig-like" evidence="15">
    <location>
        <begin position="378"/>
        <end position="460"/>
    </location>
</feature>
<keyword evidence="10" id="KW-0325">Glycoprotein</keyword>
<keyword evidence="9" id="KW-1015">Disulfide bond</keyword>